<keyword evidence="3" id="KW-1185">Reference proteome</keyword>
<name>A0ABQ8I6A6_9ROSI</name>
<reference evidence="2 3" key="1">
    <citation type="submission" date="2021-02" db="EMBL/GenBank/DDBJ databases">
        <title>Plant Genome Project.</title>
        <authorList>
            <person name="Zhang R.-G."/>
        </authorList>
    </citation>
    <scope>NUCLEOTIDE SEQUENCE [LARGE SCALE GENOMIC DNA]</scope>
    <source>
        <tissue evidence="2">Leaves</tissue>
    </source>
</reference>
<feature type="domain" description="KIB1-4 beta-propeller" evidence="1">
    <location>
        <begin position="26"/>
        <end position="294"/>
    </location>
</feature>
<evidence type="ECO:0000313" key="3">
    <source>
        <dbReference type="Proteomes" id="UP000827721"/>
    </source>
</evidence>
<gene>
    <name evidence="2" type="ORF">JRO89_XS04G0161800</name>
</gene>
<protein>
    <recommendedName>
        <fullName evidence="1">KIB1-4 beta-propeller domain-containing protein</fullName>
    </recommendedName>
</protein>
<evidence type="ECO:0000313" key="2">
    <source>
        <dbReference type="EMBL" id="KAH7571887.1"/>
    </source>
</evidence>
<dbReference type="PANTHER" id="PTHR44259">
    <property type="entry name" value="OS07G0183000 PROTEIN-RELATED"/>
    <property type="match status" value="1"/>
</dbReference>
<dbReference type="InterPro" id="IPR050942">
    <property type="entry name" value="F-box_BR-signaling"/>
</dbReference>
<sequence length="321" mass="37008">MENLSFKCSKLPWLMLPQRYSNLRDFFDLSKGTTHQIMLPEAKGNKMCFSSKGWLITLDQHWNMNLLHPFSRITIKLPHSTTFRDWFSLRTYKFLFFMTKFVLSSNPLVSSDYVLMVIYGATAKLAYCKAGDKQWTSINTRKTYYDINYYKGQFYALDCHGEIMACDIKNGEVSPVAQLPSGCCSCLEKLYLVESEGKFLVIIREGAQVRPKRENSHKNIHATYGFLVFEVDLSTTTWTKVEDLGNRTLFLGYNSSLSISNACGCEHNCIYFTEDSAESYFHRRKGGGEDMGIYYMKDGSIVRQFMGYSPITPPMWVEQSF</sequence>
<dbReference type="PANTHER" id="PTHR44259:SF108">
    <property type="entry name" value="F-BOX PROTEIN SKIP23-LIKE"/>
    <property type="match status" value="1"/>
</dbReference>
<proteinExistence type="predicted"/>
<dbReference type="InterPro" id="IPR005174">
    <property type="entry name" value="KIB1-4_b-propeller"/>
</dbReference>
<dbReference type="Proteomes" id="UP000827721">
    <property type="component" value="Unassembled WGS sequence"/>
</dbReference>
<dbReference type="Pfam" id="PF03478">
    <property type="entry name" value="Beta-prop_KIB1-4"/>
    <property type="match status" value="1"/>
</dbReference>
<evidence type="ECO:0000259" key="1">
    <source>
        <dbReference type="Pfam" id="PF03478"/>
    </source>
</evidence>
<comment type="caution">
    <text evidence="2">The sequence shown here is derived from an EMBL/GenBank/DDBJ whole genome shotgun (WGS) entry which is preliminary data.</text>
</comment>
<dbReference type="EMBL" id="JAFEMO010000004">
    <property type="protein sequence ID" value="KAH7571887.1"/>
    <property type="molecule type" value="Genomic_DNA"/>
</dbReference>
<accession>A0ABQ8I6A6</accession>
<organism evidence="2 3">
    <name type="scientific">Xanthoceras sorbifolium</name>
    <dbReference type="NCBI Taxonomy" id="99658"/>
    <lineage>
        <taxon>Eukaryota</taxon>
        <taxon>Viridiplantae</taxon>
        <taxon>Streptophyta</taxon>
        <taxon>Embryophyta</taxon>
        <taxon>Tracheophyta</taxon>
        <taxon>Spermatophyta</taxon>
        <taxon>Magnoliopsida</taxon>
        <taxon>eudicotyledons</taxon>
        <taxon>Gunneridae</taxon>
        <taxon>Pentapetalae</taxon>
        <taxon>rosids</taxon>
        <taxon>malvids</taxon>
        <taxon>Sapindales</taxon>
        <taxon>Sapindaceae</taxon>
        <taxon>Xanthoceroideae</taxon>
        <taxon>Xanthoceras</taxon>
    </lineage>
</organism>